<evidence type="ECO:0000256" key="1">
    <source>
        <dbReference type="SAM" id="MobiDB-lite"/>
    </source>
</evidence>
<comment type="caution">
    <text evidence="3">The sequence shown here is derived from an EMBL/GenBank/DDBJ whole genome shotgun (WGS) entry which is preliminary data.</text>
</comment>
<accession>A0AAW0KRD6</accession>
<feature type="domain" description="Exostosin GT47" evidence="2">
    <location>
        <begin position="53"/>
        <end position="149"/>
    </location>
</feature>
<feature type="region of interest" description="Disordered" evidence="1">
    <location>
        <begin position="1"/>
        <end position="20"/>
    </location>
</feature>
<proteinExistence type="predicted"/>
<feature type="non-terminal residue" evidence="3">
    <location>
        <position position="1"/>
    </location>
</feature>
<reference evidence="3 4" key="1">
    <citation type="journal article" date="2018" name="Sci. Data">
        <title>The draft genome sequence of cork oak.</title>
        <authorList>
            <person name="Ramos A.M."/>
            <person name="Usie A."/>
            <person name="Barbosa P."/>
            <person name="Barros P.M."/>
            <person name="Capote T."/>
            <person name="Chaves I."/>
            <person name="Simoes F."/>
            <person name="Abreu I."/>
            <person name="Carrasquinho I."/>
            <person name="Faro C."/>
            <person name="Guimaraes J.B."/>
            <person name="Mendonca D."/>
            <person name="Nobrega F."/>
            <person name="Rodrigues L."/>
            <person name="Saibo N.J.M."/>
            <person name="Varela M.C."/>
            <person name="Egas C."/>
            <person name="Matos J."/>
            <person name="Miguel C.M."/>
            <person name="Oliveira M.M."/>
            <person name="Ricardo C.P."/>
            <person name="Goncalves S."/>
        </authorList>
    </citation>
    <scope>NUCLEOTIDE SEQUENCE [LARGE SCALE GENOMIC DNA]</scope>
    <source>
        <strain evidence="4">cv. HL8</strain>
    </source>
</reference>
<dbReference type="EMBL" id="PKMF04000247">
    <property type="protein sequence ID" value="KAK7841109.1"/>
    <property type="molecule type" value="Genomic_DNA"/>
</dbReference>
<protein>
    <submittedName>
        <fullName evidence="3">Arabinosyltransferase arad1</fullName>
    </submittedName>
</protein>
<name>A0AAW0KRD6_QUESU</name>
<evidence type="ECO:0000313" key="4">
    <source>
        <dbReference type="Proteomes" id="UP000237347"/>
    </source>
</evidence>
<keyword evidence="4" id="KW-1185">Reference proteome</keyword>
<dbReference type="InterPro" id="IPR040911">
    <property type="entry name" value="Exostosin_GT47"/>
</dbReference>
<evidence type="ECO:0000259" key="2">
    <source>
        <dbReference type="Pfam" id="PF03016"/>
    </source>
</evidence>
<dbReference type="Proteomes" id="UP000237347">
    <property type="component" value="Unassembled WGS sequence"/>
</dbReference>
<sequence length="155" mass="18287">DFLAHRAPKPRSDDTVSANDNTDDVVRALDDSMYTIETERLVHGDSYYPFSTPIRVYVYEMPSKFTYDLLWLFRNTYKDTSNLTSNGSPVHRLIEQHSVDYWLWADLIAPESERLLKNVVRVNKQEEADLFYIPFFTTISFFLLEKQQCKALYRV</sequence>
<dbReference type="Pfam" id="PF03016">
    <property type="entry name" value="Exostosin_GT47"/>
    <property type="match status" value="1"/>
</dbReference>
<dbReference type="AlphaFoldDB" id="A0AAW0KRD6"/>
<evidence type="ECO:0000313" key="3">
    <source>
        <dbReference type="EMBL" id="KAK7841109.1"/>
    </source>
</evidence>
<organism evidence="3 4">
    <name type="scientific">Quercus suber</name>
    <name type="common">Cork oak</name>
    <dbReference type="NCBI Taxonomy" id="58331"/>
    <lineage>
        <taxon>Eukaryota</taxon>
        <taxon>Viridiplantae</taxon>
        <taxon>Streptophyta</taxon>
        <taxon>Embryophyta</taxon>
        <taxon>Tracheophyta</taxon>
        <taxon>Spermatophyta</taxon>
        <taxon>Magnoliopsida</taxon>
        <taxon>eudicotyledons</taxon>
        <taxon>Gunneridae</taxon>
        <taxon>Pentapetalae</taxon>
        <taxon>rosids</taxon>
        <taxon>fabids</taxon>
        <taxon>Fagales</taxon>
        <taxon>Fagaceae</taxon>
        <taxon>Quercus</taxon>
    </lineage>
</organism>
<gene>
    <name evidence="3" type="primary">ARAD1_7</name>
    <name evidence="3" type="ORF">CFP56_015721</name>
</gene>